<evidence type="ECO:0000256" key="2">
    <source>
        <dbReference type="ARBA" id="ARBA00007399"/>
    </source>
</evidence>
<dbReference type="Proteomes" id="UP000501939">
    <property type="component" value="Chromosome"/>
</dbReference>
<dbReference type="PANTHER" id="PTHR30251:SF2">
    <property type="entry name" value="FIMBRIAL CHAPERONE YADV-RELATED"/>
    <property type="match status" value="1"/>
</dbReference>
<dbReference type="GO" id="GO:0071555">
    <property type="term" value="P:cell wall organization"/>
    <property type="evidence" value="ECO:0007669"/>
    <property type="project" value="InterPro"/>
</dbReference>
<reference evidence="11 12" key="1">
    <citation type="submission" date="2020-03" db="EMBL/GenBank/DDBJ databases">
        <authorList>
            <person name="Zhu W."/>
        </authorList>
    </citation>
    <scope>NUCLEOTIDE SEQUENCE [LARGE SCALE GENOMIC DNA]</scope>
    <source>
        <strain evidence="11 12">185</strain>
    </source>
</reference>
<evidence type="ECO:0000256" key="8">
    <source>
        <dbReference type="RuleBase" id="RU003918"/>
    </source>
</evidence>
<evidence type="ECO:0000256" key="3">
    <source>
        <dbReference type="ARBA" id="ARBA00022558"/>
    </source>
</evidence>
<evidence type="ECO:0000256" key="4">
    <source>
        <dbReference type="ARBA" id="ARBA00022729"/>
    </source>
</evidence>
<keyword evidence="6 8" id="KW-0143">Chaperone</keyword>
<feature type="domain" description="Pili assembly chaperone C-terminal" evidence="10">
    <location>
        <begin position="169"/>
        <end position="230"/>
    </location>
</feature>
<organism evidence="11 12">
    <name type="scientific">Acinetobacter lanii</name>
    <dbReference type="NCBI Taxonomy" id="2715163"/>
    <lineage>
        <taxon>Bacteria</taxon>
        <taxon>Pseudomonadati</taxon>
        <taxon>Pseudomonadota</taxon>
        <taxon>Gammaproteobacteria</taxon>
        <taxon>Moraxellales</taxon>
        <taxon>Moraxellaceae</taxon>
        <taxon>Acinetobacter</taxon>
    </lineage>
</organism>
<evidence type="ECO:0000256" key="6">
    <source>
        <dbReference type="ARBA" id="ARBA00023186"/>
    </source>
</evidence>
<dbReference type="PANTHER" id="PTHR30251">
    <property type="entry name" value="PILUS ASSEMBLY CHAPERONE"/>
    <property type="match status" value="1"/>
</dbReference>
<gene>
    <name evidence="11" type="ORF">G8D99_15295</name>
</gene>
<keyword evidence="7" id="KW-0393">Immunoglobulin domain</keyword>
<dbReference type="RefSeq" id="WP_166327350.1">
    <property type="nucleotide sequence ID" value="NZ_CP049916.1"/>
</dbReference>
<dbReference type="InterPro" id="IPR018046">
    <property type="entry name" value="Pili_assmbl_chaperone_CS"/>
</dbReference>
<feature type="domain" description="Pili assembly chaperone N-terminal" evidence="9">
    <location>
        <begin position="22"/>
        <end position="145"/>
    </location>
</feature>
<dbReference type="Pfam" id="PF00345">
    <property type="entry name" value="PapD_N"/>
    <property type="match status" value="1"/>
</dbReference>
<keyword evidence="5" id="KW-0574">Periplasm</keyword>
<dbReference type="Gene3D" id="2.60.40.10">
    <property type="entry name" value="Immunoglobulins"/>
    <property type="match status" value="2"/>
</dbReference>
<dbReference type="PROSITE" id="PS00635">
    <property type="entry name" value="PILI_CHAPERONE"/>
    <property type="match status" value="1"/>
</dbReference>
<dbReference type="InterPro" id="IPR016147">
    <property type="entry name" value="Pili_assmbl_chaperone_N"/>
</dbReference>
<dbReference type="PRINTS" id="PR00969">
    <property type="entry name" value="CHAPERONPILI"/>
</dbReference>
<evidence type="ECO:0000259" key="10">
    <source>
        <dbReference type="Pfam" id="PF02753"/>
    </source>
</evidence>
<dbReference type="KEGG" id="alj:G8D99_15295"/>
<comment type="similarity">
    <text evidence="2 8">Belongs to the periplasmic pilus chaperone family.</text>
</comment>
<dbReference type="SUPFAM" id="SSF49354">
    <property type="entry name" value="PapD-like"/>
    <property type="match status" value="1"/>
</dbReference>
<accession>A0A6G8S7S8</accession>
<dbReference type="FunFam" id="2.60.40.10:FF:000458">
    <property type="entry name" value="Molecular chaperone FimC"/>
    <property type="match status" value="1"/>
</dbReference>
<dbReference type="InterPro" id="IPR008962">
    <property type="entry name" value="PapD-like_sf"/>
</dbReference>
<dbReference type="InterPro" id="IPR050643">
    <property type="entry name" value="Periplasmic_pilus_chap"/>
</dbReference>
<evidence type="ECO:0000259" key="9">
    <source>
        <dbReference type="Pfam" id="PF00345"/>
    </source>
</evidence>
<evidence type="ECO:0000256" key="5">
    <source>
        <dbReference type="ARBA" id="ARBA00022764"/>
    </source>
</evidence>
<evidence type="ECO:0000313" key="12">
    <source>
        <dbReference type="Proteomes" id="UP000501939"/>
    </source>
</evidence>
<comment type="subcellular location">
    <subcellularLocation>
        <location evidence="1 8">Periplasm</location>
    </subcellularLocation>
</comment>
<keyword evidence="3" id="KW-1029">Fimbrium biogenesis</keyword>
<evidence type="ECO:0000256" key="7">
    <source>
        <dbReference type="ARBA" id="ARBA00023319"/>
    </source>
</evidence>
<dbReference type="InterPro" id="IPR013783">
    <property type="entry name" value="Ig-like_fold"/>
</dbReference>
<protein>
    <submittedName>
        <fullName evidence="11">Molecular chaperone</fullName>
    </submittedName>
</protein>
<dbReference type="InterPro" id="IPR016148">
    <property type="entry name" value="Pili_assmbl_chaperone_C"/>
</dbReference>
<name>A0A6G8S7S8_9GAMM</name>
<dbReference type="AlphaFoldDB" id="A0A6G8S7S8"/>
<dbReference type="EMBL" id="CP049916">
    <property type="protein sequence ID" value="QIO10239.1"/>
    <property type="molecule type" value="Genomic_DNA"/>
</dbReference>
<sequence>MKYFIQGISLAIYLISQNIHAGVVITGTRIIYPSNQSSVTVQLSNPGEHPSLIQSWLDDGNPSSIPEAGKIPFILTPPVTQVLPKKGQMIRLIAHKAEQLPQDRETMYWFNILDIPAVEESDKAQNKLNISIRSRIKFFYRPVKLSTTQEKAFKSANVNYDLSKKKIVINNNSAYYLNFQYLRLNADQKKSEYPESILIQPFETQELSPKIEFTPKKIEYGLINDYGAVQNFEKNIE</sequence>
<dbReference type="InterPro" id="IPR036316">
    <property type="entry name" value="Pili_assmbl_chap_C_dom_sf"/>
</dbReference>
<evidence type="ECO:0000256" key="1">
    <source>
        <dbReference type="ARBA" id="ARBA00004418"/>
    </source>
</evidence>
<dbReference type="SUPFAM" id="SSF49584">
    <property type="entry name" value="Periplasmic chaperone C-domain"/>
    <property type="match status" value="1"/>
</dbReference>
<evidence type="ECO:0000313" key="11">
    <source>
        <dbReference type="EMBL" id="QIO10239.1"/>
    </source>
</evidence>
<proteinExistence type="inferred from homology"/>
<keyword evidence="4" id="KW-0732">Signal</keyword>
<dbReference type="Pfam" id="PF02753">
    <property type="entry name" value="PapD_C"/>
    <property type="match status" value="1"/>
</dbReference>
<dbReference type="GO" id="GO:0030288">
    <property type="term" value="C:outer membrane-bounded periplasmic space"/>
    <property type="evidence" value="ECO:0007669"/>
    <property type="project" value="InterPro"/>
</dbReference>
<dbReference type="InterPro" id="IPR001829">
    <property type="entry name" value="Pili_assmbl_chaperone_bac"/>
</dbReference>
<keyword evidence="12" id="KW-1185">Reference proteome</keyword>